<proteinExistence type="predicted"/>
<gene>
    <name evidence="1" type="ORF">pclt_cds_391</name>
</gene>
<reference evidence="1" key="1">
    <citation type="journal article" date="2019" name="Front. Microbiol.">
        <title>Pandoravirus Celtis Illustrates the Microevolution Processes at Work in the Giant Pandoraviridae Genomes.</title>
        <authorList>
            <person name="Legendre M."/>
            <person name="Alempic J.M."/>
            <person name="Philippe N."/>
            <person name="Lartigue A."/>
            <person name="Jeudy S."/>
            <person name="Poirot O."/>
            <person name="Ta N.T."/>
            <person name="Nin S."/>
            <person name="Coute Y."/>
            <person name="Abergel C."/>
            <person name="Claverie J.M."/>
        </authorList>
    </citation>
    <scope>NUCLEOTIDE SEQUENCE</scope>
</reference>
<dbReference type="EMBL" id="MK174290">
    <property type="protein sequence ID" value="QBZ80988.1"/>
    <property type="molecule type" value="Genomic_DNA"/>
</dbReference>
<accession>A0A4D6EHL7</accession>
<evidence type="ECO:0000313" key="2">
    <source>
        <dbReference type="Proteomes" id="UP001237152"/>
    </source>
</evidence>
<name>A0A4D6EHL7_9VIRU</name>
<evidence type="ECO:0000313" key="1">
    <source>
        <dbReference type="EMBL" id="QBZ80988.1"/>
    </source>
</evidence>
<protein>
    <submittedName>
        <fullName evidence="1">Uncharacterized protein</fullName>
    </submittedName>
</protein>
<sequence>MSPSLSWRSFSCRIGAVLGFLSGLSMPPNSCVMASKKKAWKKETSKSTRRSGHERLFSPVVGHWGVDVAVWTAIGTTSKEWGTSAPPHHDAHMRRHRIHTLSALAGLGTDLGGFGGRPRRGPRIGGRPMRTLLRRSVFSLADQRGRARVRSIGRSFLQKGRAH</sequence>
<organism evidence="1 2">
    <name type="scientific">Pandoravirus celtis</name>
    <dbReference type="NCBI Taxonomy" id="2568002"/>
    <lineage>
        <taxon>Viruses</taxon>
        <taxon>Pandoravirus</taxon>
    </lineage>
</organism>
<dbReference type="Proteomes" id="UP001237152">
    <property type="component" value="Segment"/>
</dbReference>